<feature type="signal peptide" evidence="1">
    <location>
        <begin position="1"/>
        <end position="16"/>
    </location>
</feature>
<reference evidence="2" key="1">
    <citation type="submission" date="2023-07" db="EMBL/GenBank/DDBJ databases">
        <authorList>
            <consortium name="CYATHOMIX"/>
        </authorList>
    </citation>
    <scope>NUCLEOTIDE SEQUENCE</scope>
    <source>
        <strain evidence="2">N/A</strain>
    </source>
</reference>
<feature type="chain" id="PRO_5041252593" evidence="1">
    <location>
        <begin position="17"/>
        <end position="247"/>
    </location>
</feature>
<sequence length="247" mass="27538">MRILLLYLATVSGAASQCISIRCNSTATTTPCSNCSECREIGTSYCLSSRLLRCGCATGVPNDCNRVNAPLSDDYKVCKVRETAIVPSPTVHPHGTTSVSVVVPRFFNEPPFDTLKPSRLTLLADFATKKPPLCEDHPSITAQKWGKNHCTLRVRLAMPGIEHKSDDNYYYDDQSPLESEFSMDMFEKAEYVRFFVQINVERHLKLAREIVVFTALLRSDAVNYKLLRSPATATNTTSRFTQSNATI</sequence>
<organism evidence="2 3">
    <name type="scientific">Cylicocyclus nassatus</name>
    <name type="common">Nematode worm</name>
    <dbReference type="NCBI Taxonomy" id="53992"/>
    <lineage>
        <taxon>Eukaryota</taxon>
        <taxon>Metazoa</taxon>
        <taxon>Ecdysozoa</taxon>
        <taxon>Nematoda</taxon>
        <taxon>Chromadorea</taxon>
        <taxon>Rhabditida</taxon>
        <taxon>Rhabditina</taxon>
        <taxon>Rhabditomorpha</taxon>
        <taxon>Strongyloidea</taxon>
        <taxon>Strongylidae</taxon>
        <taxon>Cylicocyclus</taxon>
    </lineage>
</organism>
<dbReference type="EMBL" id="CATQJL010000223">
    <property type="protein sequence ID" value="CAJ0599941.1"/>
    <property type="molecule type" value="Genomic_DNA"/>
</dbReference>
<protein>
    <submittedName>
        <fullName evidence="2">Uncharacterized protein</fullName>
    </submittedName>
</protein>
<evidence type="ECO:0000313" key="3">
    <source>
        <dbReference type="Proteomes" id="UP001176961"/>
    </source>
</evidence>
<dbReference type="Proteomes" id="UP001176961">
    <property type="component" value="Unassembled WGS sequence"/>
</dbReference>
<evidence type="ECO:0000256" key="1">
    <source>
        <dbReference type="SAM" id="SignalP"/>
    </source>
</evidence>
<keyword evidence="1" id="KW-0732">Signal</keyword>
<evidence type="ECO:0000313" key="2">
    <source>
        <dbReference type="EMBL" id="CAJ0599941.1"/>
    </source>
</evidence>
<comment type="caution">
    <text evidence="2">The sequence shown here is derived from an EMBL/GenBank/DDBJ whole genome shotgun (WGS) entry which is preliminary data.</text>
</comment>
<dbReference type="AlphaFoldDB" id="A0AA36GX19"/>
<accession>A0AA36GX19</accession>
<proteinExistence type="predicted"/>
<keyword evidence="3" id="KW-1185">Reference proteome</keyword>
<name>A0AA36GX19_CYLNA</name>
<gene>
    <name evidence="2" type="ORF">CYNAS_LOCUS11924</name>
</gene>